<dbReference type="RefSeq" id="WP_103430104.1">
    <property type="nucleotide sequence ID" value="NZ_PPXF01000014.1"/>
</dbReference>
<gene>
    <name evidence="1" type="ORF">C3B59_03885</name>
</gene>
<evidence type="ECO:0000313" key="2">
    <source>
        <dbReference type="Proteomes" id="UP000237104"/>
    </source>
</evidence>
<dbReference type="AlphaFoldDB" id="A0A2S3ZNQ9"/>
<comment type="caution">
    <text evidence="1">The sequence shown here is derived from an EMBL/GenBank/DDBJ whole genome shotgun (WGS) entry which is preliminary data.</text>
</comment>
<proteinExistence type="predicted"/>
<organism evidence="1 2">
    <name type="scientific">Cryobacterium zongtaii</name>
    <dbReference type="NCBI Taxonomy" id="1259217"/>
    <lineage>
        <taxon>Bacteria</taxon>
        <taxon>Bacillati</taxon>
        <taxon>Actinomycetota</taxon>
        <taxon>Actinomycetes</taxon>
        <taxon>Micrococcales</taxon>
        <taxon>Microbacteriaceae</taxon>
        <taxon>Cryobacterium</taxon>
    </lineage>
</organism>
<dbReference type="OrthoDB" id="4001768at2"/>
<sequence>MDIAGGTGSLSRAVKDKNTPLRLYLQQKFPNARPIQAAYKSEAGPITVESAGAAAATVGTAMDLVVRFLLDPHDVPRSARILLPFDEYEDVIDALSRTAGEAVHDGERGRQVFSQAIWALALCVEAHRTGGMSSPLILDLFRSGEFDVQTMLSQAPAGALHELDALRGLAERVLVPRLQRPFHLGPEFDTSKRGDGIDTRLIAAEADLICNGLLLDIKTQLGNKNSAGIRKDTLSADHLYQLLAYALLDYSDTYKITQLGLYSARYGGLHVWSLASITSIMAEHEVDFGAARQDIWDMLHA</sequence>
<name>A0A2S3ZNQ9_9MICO</name>
<dbReference type="Proteomes" id="UP000237104">
    <property type="component" value="Unassembled WGS sequence"/>
</dbReference>
<protein>
    <submittedName>
        <fullName evidence="1">Uncharacterized protein</fullName>
    </submittedName>
</protein>
<dbReference type="EMBL" id="PPXF01000014">
    <property type="protein sequence ID" value="POH70818.1"/>
    <property type="molecule type" value="Genomic_DNA"/>
</dbReference>
<evidence type="ECO:0000313" key="1">
    <source>
        <dbReference type="EMBL" id="POH70818.1"/>
    </source>
</evidence>
<accession>A0A2S3ZNQ9</accession>
<reference evidence="1 2" key="1">
    <citation type="submission" date="2018-01" db="EMBL/GenBank/DDBJ databases">
        <title>Cryobacterium sp. nov., from glaciers in China.</title>
        <authorList>
            <person name="Liu Q."/>
            <person name="Xin Y.-H."/>
        </authorList>
    </citation>
    <scope>NUCLEOTIDE SEQUENCE [LARGE SCALE GENOMIC DNA]</scope>
    <source>
        <strain evidence="1 2">TMB1-8</strain>
    </source>
</reference>